<dbReference type="Gene3D" id="3.20.20.70">
    <property type="entry name" value="Aldolase class I"/>
    <property type="match status" value="1"/>
</dbReference>
<keyword evidence="8" id="KW-1185">Reference proteome</keyword>
<evidence type="ECO:0000256" key="2">
    <source>
        <dbReference type="ARBA" id="ARBA00022691"/>
    </source>
</evidence>
<dbReference type="PANTHER" id="PTHR43273">
    <property type="entry name" value="ANAEROBIC SULFATASE-MATURATING ENZYME HOMOLOG ASLB-RELATED"/>
    <property type="match status" value="1"/>
</dbReference>
<organism evidence="7 8">
    <name type="scientific">Microvirga lotononidis</name>
    <dbReference type="NCBI Taxonomy" id="864069"/>
    <lineage>
        <taxon>Bacteria</taxon>
        <taxon>Pseudomonadati</taxon>
        <taxon>Pseudomonadota</taxon>
        <taxon>Alphaproteobacteria</taxon>
        <taxon>Hyphomicrobiales</taxon>
        <taxon>Methylobacteriaceae</taxon>
        <taxon>Microvirga</taxon>
    </lineage>
</organism>
<comment type="cofactor">
    <cofactor evidence="1">
        <name>[4Fe-4S] cluster</name>
        <dbReference type="ChEBI" id="CHEBI:49883"/>
    </cofactor>
</comment>
<dbReference type="SFLD" id="SFLDG01067">
    <property type="entry name" value="SPASM/twitch_domain_containing"/>
    <property type="match status" value="1"/>
</dbReference>
<gene>
    <name evidence="7" type="ORF">MicloDRAFT_00001460</name>
</gene>
<dbReference type="EMBL" id="JH660633">
    <property type="protein sequence ID" value="EIM31156.1"/>
    <property type="molecule type" value="Genomic_DNA"/>
</dbReference>
<dbReference type="CDD" id="cd01335">
    <property type="entry name" value="Radical_SAM"/>
    <property type="match status" value="1"/>
</dbReference>
<reference evidence="7 8" key="1">
    <citation type="submission" date="2012-02" db="EMBL/GenBank/DDBJ databases">
        <title>Improved High-Quality Draft sequence of Microvirga sp. WSM3557.</title>
        <authorList>
            <consortium name="US DOE Joint Genome Institute"/>
            <person name="Lucas S."/>
            <person name="Han J."/>
            <person name="Lapidus A."/>
            <person name="Cheng J.-F."/>
            <person name="Goodwin L."/>
            <person name="Pitluck S."/>
            <person name="Peters L."/>
            <person name="Zhang X."/>
            <person name="Detter J.C."/>
            <person name="Han C."/>
            <person name="Tapia R."/>
            <person name="Land M."/>
            <person name="Hauser L."/>
            <person name="Kyrpides N."/>
            <person name="Ivanova N."/>
            <person name="Pagani I."/>
            <person name="Brau L."/>
            <person name="Yates R."/>
            <person name="O'Hara G."/>
            <person name="Rui T."/>
            <person name="Howieson J."/>
            <person name="Reeve W."/>
            <person name="Woyke T."/>
        </authorList>
    </citation>
    <scope>NUCLEOTIDE SEQUENCE [LARGE SCALE GENOMIC DNA]</scope>
    <source>
        <strain evidence="7 8">WSM3557</strain>
    </source>
</reference>
<dbReference type="SUPFAM" id="SSF102114">
    <property type="entry name" value="Radical SAM enzymes"/>
    <property type="match status" value="1"/>
</dbReference>
<dbReference type="eggNOG" id="COG0641">
    <property type="taxonomic scope" value="Bacteria"/>
</dbReference>
<evidence type="ECO:0000256" key="5">
    <source>
        <dbReference type="ARBA" id="ARBA00023014"/>
    </source>
</evidence>
<dbReference type="OrthoDB" id="9792276at2"/>
<evidence type="ECO:0000313" key="8">
    <source>
        <dbReference type="Proteomes" id="UP000003947"/>
    </source>
</evidence>
<sequence>MSVVQQVAEPLLAPAWKRFSSSAGEHLLVVPHSRLFDLPPDAAARFDEGEAGALALAMTLGQAGLGEDRLDVVPEPAPQSLSLNVSSSCNLACTYCYAGRGSFGSAQIAAMTPEVANAAVDRLLADARRERPVTVGFLGGEPFVNRALVHQVVAYASDAARRRGFDLRFSVTTNGTLLNSADLELVRSNRFAVTVSVDGGEGTHDRQRPSASGRGSFRRLREHIRPLLIEPGKAQVAARVTVTRHDLDLPMLFAELRELGFAEIGFAPLRAVSGRPHRDALRAEDWPVYLDALIRVAKAEIRSATAGMPLVLTNLAVALKQIGAGASSPFPCGAGGGYFSVAADGRWYACHRAVGEPDFELGDNTGLDQAKRRAFLSARHVHAKADCGACWARYLCSGGCHQEAATRSLESCDFVRGWLEFCLATACELPSPSAKAITDHRSGVCQA</sequence>
<dbReference type="Pfam" id="PF04055">
    <property type="entry name" value="Radical_SAM"/>
    <property type="match status" value="1"/>
</dbReference>
<dbReference type="SFLD" id="SFLDS00029">
    <property type="entry name" value="Radical_SAM"/>
    <property type="match status" value="1"/>
</dbReference>
<keyword evidence="2" id="KW-0949">S-adenosyl-L-methionine</keyword>
<name>I4Z4L4_9HYPH</name>
<dbReference type="PATRIC" id="fig|864069.3.peg.149"/>
<dbReference type="AlphaFoldDB" id="I4Z4L4"/>
<keyword evidence="3" id="KW-0479">Metal-binding</keyword>
<dbReference type="PANTHER" id="PTHR43273:SF8">
    <property type="entry name" value="RADICAL SAM DOMAIN PROTEIN"/>
    <property type="match status" value="1"/>
</dbReference>
<dbReference type="NCBIfam" id="TIGR04085">
    <property type="entry name" value="rSAM_more_4Fe4S"/>
    <property type="match status" value="1"/>
</dbReference>
<evidence type="ECO:0000256" key="4">
    <source>
        <dbReference type="ARBA" id="ARBA00023004"/>
    </source>
</evidence>
<evidence type="ECO:0000259" key="6">
    <source>
        <dbReference type="PROSITE" id="PS51918"/>
    </source>
</evidence>
<accession>I4Z4L4</accession>
<dbReference type="GO" id="GO:0016491">
    <property type="term" value="F:oxidoreductase activity"/>
    <property type="evidence" value="ECO:0007669"/>
    <property type="project" value="InterPro"/>
</dbReference>
<evidence type="ECO:0000256" key="3">
    <source>
        <dbReference type="ARBA" id="ARBA00022723"/>
    </source>
</evidence>
<keyword evidence="4" id="KW-0408">Iron</keyword>
<feature type="domain" description="Radical SAM core" evidence="6">
    <location>
        <begin position="75"/>
        <end position="303"/>
    </location>
</feature>
<dbReference type="GO" id="GO:0046872">
    <property type="term" value="F:metal ion binding"/>
    <property type="evidence" value="ECO:0007669"/>
    <property type="project" value="UniProtKB-KW"/>
</dbReference>
<dbReference type="Proteomes" id="UP000003947">
    <property type="component" value="Unassembled WGS sequence"/>
</dbReference>
<keyword evidence="5" id="KW-0411">Iron-sulfur</keyword>
<dbReference type="HOGENOM" id="CLU_009273_3_3_5"/>
<dbReference type="SFLD" id="SFLDG01386">
    <property type="entry name" value="main_SPASM_domain-containing"/>
    <property type="match status" value="1"/>
</dbReference>
<proteinExistence type="predicted"/>
<protein>
    <submittedName>
        <fullName evidence="7">Radical SAM additional 4Fe4S-binding domain protein</fullName>
    </submittedName>
</protein>
<dbReference type="InterPro" id="IPR013785">
    <property type="entry name" value="Aldolase_TIM"/>
</dbReference>
<evidence type="ECO:0000256" key="1">
    <source>
        <dbReference type="ARBA" id="ARBA00001966"/>
    </source>
</evidence>
<dbReference type="InterPro" id="IPR023885">
    <property type="entry name" value="4Fe4S-binding_SPASM_dom"/>
</dbReference>
<dbReference type="InterPro" id="IPR007197">
    <property type="entry name" value="rSAM"/>
</dbReference>
<evidence type="ECO:0000313" key="7">
    <source>
        <dbReference type="EMBL" id="EIM31156.1"/>
    </source>
</evidence>
<dbReference type="SFLD" id="SFLDG01384">
    <property type="entry name" value="thioether_bond_formation_requi"/>
    <property type="match status" value="1"/>
</dbReference>
<dbReference type="InterPro" id="IPR058240">
    <property type="entry name" value="rSAM_sf"/>
</dbReference>
<dbReference type="GO" id="GO:0051536">
    <property type="term" value="F:iron-sulfur cluster binding"/>
    <property type="evidence" value="ECO:0007669"/>
    <property type="project" value="UniProtKB-KW"/>
</dbReference>
<dbReference type="STRING" id="864069.MicloDRAFT_00001460"/>
<dbReference type="InterPro" id="IPR023867">
    <property type="entry name" value="Sulphatase_maturase_rSAM"/>
</dbReference>
<dbReference type="PROSITE" id="PS51918">
    <property type="entry name" value="RADICAL_SAM"/>
    <property type="match status" value="1"/>
</dbReference>